<dbReference type="EMBL" id="DXFB01000039">
    <property type="protein sequence ID" value="HIX44890.1"/>
    <property type="molecule type" value="Genomic_DNA"/>
</dbReference>
<dbReference type="InterPro" id="IPR023996">
    <property type="entry name" value="TonB-dep_OMP_SusC/RagA"/>
</dbReference>
<dbReference type="InterPro" id="IPR000531">
    <property type="entry name" value="Beta-barrel_TonB"/>
</dbReference>
<keyword evidence="10" id="KW-0732">Signal</keyword>
<dbReference type="InterPro" id="IPR012910">
    <property type="entry name" value="Plug_dom"/>
</dbReference>
<dbReference type="Pfam" id="PF00593">
    <property type="entry name" value="TonB_dep_Rec_b-barrel"/>
    <property type="match status" value="1"/>
</dbReference>
<dbReference type="FunFam" id="2.170.130.10:FF:000008">
    <property type="entry name" value="SusC/RagA family TonB-linked outer membrane protein"/>
    <property type="match status" value="1"/>
</dbReference>
<dbReference type="FunFam" id="2.60.40.1120:FF:000003">
    <property type="entry name" value="Outer membrane protein Omp121"/>
    <property type="match status" value="1"/>
</dbReference>
<dbReference type="NCBIfam" id="TIGR04056">
    <property type="entry name" value="OMP_RagA_SusC"/>
    <property type="match status" value="1"/>
</dbReference>
<dbReference type="SUPFAM" id="SSF56935">
    <property type="entry name" value="Porins"/>
    <property type="match status" value="1"/>
</dbReference>
<evidence type="ECO:0000256" key="1">
    <source>
        <dbReference type="ARBA" id="ARBA00004571"/>
    </source>
</evidence>
<dbReference type="NCBIfam" id="TIGR04057">
    <property type="entry name" value="SusC_RagA_signa"/>
    <property type="match status" value="1"/>
</dbReference>
<dbReference type="InterPro" id="IPR039426">
    <property type="entry name" value="TonB-dep_rcpt-like"/>
</dbReference>
<feature type="chain" id="PRO_5038614451" evidence="10">
    <location>
        <begin position="26"/>
        <end position="1067"/>
    </location>
</feature>
<dbReference type="AlphaFoldDB" id="A0A9D2AP95"/>
<gene>
    <name evidence="13" type="ORF">H9982_01580</name>
</gene>
<organism evidence="13 14">
    <name type="scientific">Candidatus Barnesiella excrementipullorum</name>
    <dbReference type="NCBI Taxonomy" id="2838479"/>
    <lineage>
        <taxon>Bacteria</taxon>
        <taxon>Pseudomonadati</taxon>
        <taxon>Bacteroidota</taxon>
        <taxon>Bacteroidia</taxon>
        <taxon>Bacteroidales</taxon>
        <taxon>Barnesiellaceae</taxon>
        <taxon>Barnesiella</taxon>
    </lineage>
</organism>
<comment type="subcellular location">
    <subcellularLocation>
        <location evidence="1 8">Cell outer membrane</location>
        <topology evidence="1 8">Multi-pass membrane protein</topology>
    </subcellularLocation>
</comment>
<dbReference type="InterPro" id="IPR023997">
    <property type="entry name" value="TonB-dep_OMP_SusC/RagA_CS"/>
</dbReference>
<evidence type="ECO:0000256" key="8">
    <source>
        <dbReference type="PROSITE-ProRule" id="PRU01360"/>
    </source>
</evidence>
<dbReference type="Pfam" id="PF13715">
    <property type="entry name" value="CarbopepD_reg_2"/>
    <property type="match status" value="1"/>
</dbReference>
<proteinExistence type="inferred from homology"/>
<dbReference type="Proteomes" id="UP000824246">
    <property type="component" value="Unassembled WGS sequence"/>
</dbReference>
<evidence type="ECO:0000256" key="2">
    <source>
        <dbReference type="ARBA" id="ARBA00022448"/>
    </source>
</evidence>
<evidence type="ECO:0000256" key="7">
    <source>
        <dbReference type="ARBA" id="ARBA00023237"/>
    </source>
</evidence>
<reference evidence="13" key="1">
    <citation type="journal article" date="2021" name="PeerJ">
        <title>Extensive microbial diversity within the chicken gut microbiome revealed by metagenomics and culture.</title>
        <authorList>
            <person name="Gilroy R."/>
            <person name="Ravi A."/>
            <person name="Getino M."/>
            <person name="Pursley I."/>
            <person name="Horton D.L."/>
            <person name="Alikhan N.F."/>
            <person name="Baker D."/>
            <person name="Gharbi K."/>
            <person name="Hall N."/>
            <person name="Watson M."/>
            <person name="Adriaenssens E.M."/>
            <person name="Foster-Nyarko E."/>
            <person name="Jarju S."/>
            <person name="Secka A."/>
            <person name="Antonio M."/>
            <person name="Oren A."/>
            <person name="Chaudhuri R.R."/>
            <person name="La Ragione R."/>
            <person name="Hildebrand F."/>
            <person name="Pallen M.J."/>
        </authorList>
    </citation>
    <scope>NUCLEOTIDE SEQUENCE</scope>
    <source>
        <strain evidence="13">ChiHjej12B11-16260</strain>
    </source>
</reference>
<dbReference type="Gene3D" id="2.170.130.10">
    <property type="entry name" value="TonB-dependent receptor, plug domain"/>
    <property type="match status" value="1"/>
</dbReference>
<reference evidence="13" key="2">
    <citation type="submission" date="2021-04" db="EMBL/GenBank/DDBJ databases">
        <authorList>
            <person name="Gilroy R."/>
        </authorList>
    </citation>
    <scope>NUCLEOTIDE SEQUENCE</scope>
    <source>
        <strain evidence="13">ChiHjej12B11-16260</strain>
    </source>
</reference>
<evidence type="ECO:0000256" key="6">
    <source>
        <dbReference type="ARBA" id="ARBA00023136"/>
    </source>
</evidence>
<accession>A0A9D2AP95</accession>
<keyword evidence="3 8" id="KW-1134">Transmembrane beta strand</keyword>
<evidence type="ECO:0000259" key="12">
    <source>
        <dbReference type="Pfam" id="PF07715"/>
    </source>
</evidence>
<evidence type="ECO:0000256" key="10">
    <source>
        <dbReference type="SAM" id="SignalP"/>
    </source>
</evidence>
<keyword evidence="5 9" id="KW-0798">TonB box</keyword>
<evidence type="ECO:0000256" key="4">
    <source>
        <dbReference type="ARBA" id="ARBA00022692"/>
    </source>
</evidence>
<feature type="domain" description="TonB-dependent receptor plug" evidence="12">
    <location>
        <begin position="118"/>
        <end position="224"/>
    </location>
</feature>
<feature type="signal peptide" evidence="10">
    <location>
        <begin position="1"/>
        <end position="25"/>
    </location>
</feature>
<name>A0A9D2AP95_9BACT</name>
<keyword evidence="6 8" id="KW-0472">Membrane</keyword>
<keyword evidence="2 8" id="KW-0813">Transport</keyword>
<evidence type="ECO:0000256" key="9">
    <source>
        <dbReference type="RuleBase" id="RU003357"/>
    </source>
</evidence>
<evidence type="ECO:0000313" key="14">
    <source>
        <dbReference type="Proteomes" id="UP000824246"/>
    </source>
</evidence>
<dbReference type="InterPro" id="IPR008969">
    <property type="entry name" value="CarboxyPept-like_regulatory"/>
</dbReference>
<sequence>MSRKLMNLRATLAVLFAAFVWSVSAQTVTITGTVTDETGEPVIGASVLEKGTQVGISTDLDGNFTLKVSGKNPLVISYVGMNTQEVDITGKTHVSVVMKENAIALDDVVVIGYGTSKRSDLTGSVSSISAKQIENIPVANVAEALSGKLAGVQVTTSEGSPDAEINIRVRGGGSITQESTPLYIVDGFPVSSISDISPADIESIDVLKDASSTAIYGSRGANGVVIITTKTAKEGKFSVSYDGTYGFKKIAKTLDVMSPYEFARNQYEQAVLQDELDRYHTSFGLFSDLDLYQQMQGLNWQDEVYGNTGSYFSHNVSVSGGSEKVNFLASYMHTDENAIMLDSDYRRDNFSFKMNAKPFKWLKLNFSTRYSDMTVVGAGANDSKAEGGESSTSDSRLKHTVIYPPIHVSSLFDPDIMEDDEDIVGSLVRPTVAIQDNYKKKHQQLYSINGGVTIEFIKNLSLRSDFGLEGRVTENNVYKGSTTYDARNSSLAPGMPIATITDEDRKRVRNTNTLSYKWSSKDKAHNLNALVGEEMTITSVVTKTNRVEGIPTIFTPYECFGYLTQGIPASIDNYYGFDDRLLSFFGRVGYDYFGRYLLTATFRADGSSKFAPGNQWGYFPSVAAAWRISDEAFMAGAEDWLSNLKLRVSYGVAGNNNISAGQFLKVYSSSTELWMNNFNSYWDNGKKLTNEDIKWETTYTYDIGIDFGFWNNRINGSIDLYQNDVRDLLIDFPINGVGYETVTRNIGATRNRGIELAVNAALVNTKDFTLDFSFNIAYNQNRVMDLGGLEFLSASSGWAGSEVTEDYRVIVGQAIGQMWGYVTEGYYSADDFTWNGSQWVAKDGVVDNSAMTGDSWGPGALKVMDLNGDGKITTDDMTTIGCSMPDFTGGFTLAATYKGFDLSAAFSFAIGNEVYNANKLEFTSTSKHYHRNMLSMMGSENRYTQVDWTTGERITDPDVLNAINQNATLWSPVMPRYVTHSWAIEDGSFLRLNTLTFGYTLPSDLTRKWYIQRLRFFFTGTNLFCATKYTGYDPEVSTRRKVPYTSGVDYSAYPKSRGFNFGVNITF</sequence>
<dbReference type="PROSITE" id="PS52016">
    <property type="entry name" value="TONB_DEPENDENT_REC_3"/>
    <property type="match status" value="1"/>
</dbReference>
<dbReference type="Gene3D" id="2.40.170.20">
    <property type="entry name" value="TonB-dependent receptor, beta-barrel domain"/>
    <property type="match status" value="1"/>
</dbReference>
<feature type="domain" description="TonB-dependent receptor-like beta-barrel" evidence="11">
    <location>
        <begin position="432"/>
        <end position="837"/>
    </location>
</feature>
<evidence type="ECO:0000313" key="13">
    <source>
        <dbReference type="EMBL" id="HIX44890.1"/>
    </source>
</evidence>
<comment type="caution">
    <text evidence="13">The sequence shown here is derived from an EMBL/GenBank/DDBJ whole genome shotgun (WGS) entry which is preliminary data.</text>
</comment>
<keyword evidence="4 8" id="KW-0812">Transmembrane</keyword>
<dbReference type="SUPFAM" id="SSF49464">
    <property type="entry name" value="Carboxypeptidase regulatory domain-like"/>
    <property type="match status" value="1"/>
</dbReference>
<comment type="similarity">
    <text evidence="8 9">Belongs to the TonB-dependent receptor family.</text>
</comment>
<keyword evidence="7 8" id="KW-0998">Cell outer membrane</keyword>
<evidence type="ECO:0000256" key="5">
    <source>
        <dbReference type="ARBA" id="ARBA00023077"/>
    </source>
</evidence>
<dbReference type="InterPro" id="IPR036942">
    <property type="entry name" value="Beta-barrel_TonB_sf"/>
</dbReference>
<evidence type="ECO:0000256" key="3">
    <source>
        <dbReference type="ARBA" id="ARBA00022452"/>
    </source>
</evidence>
<dbReference type="GO" id="GO:0009279">
    <property type="term" value="C:cell outer membrane"/>
    <property type="evidence" value="ECO:0007669"/>
    <property type="project" value="UniProtKB-SubCell"/>
</dbReference>
<evidence type="ECO:0000259" key="11">
    <source>
        <dbReference type="Pfam" id="PF00593"/>
    </source>
</evidence>
<dbReference type="PROSITE" id="PS00018">
    <property type="entry name" value="EF_HAND_1"/>
    <property type="match status" value="1"/>
</dbReference>
<dbReference type="Pfam" id="PF07715">
    <property type="entry name" value="Plug"/>
    <property type="match status" value="1"/>
</dbReference>
<protein>
    <submittedName>
        <fullName evidence="13">TonB-dependent receptor</fullName>
    </submittedName>
</protein>
<dbReference type="Gene3D" id="2.60.40.1120">
    <property type="entry name" value="Carboxypeptidase-like, regulatory domain"/>
    <property type="match status" value="1"/>
</dbReference>
<dbReference type="InterPro" id="IPR037066">
    <property type="entry name" value="Plug_dom_sf"/>
</dbReference>
<keyword evidence="13" id="KW-0675">Receptor</keyword>
<dbReference type="InterPro" id="IPR018247">
    <property type="entry name" value="EF_Hand_1_Ca_BS"/>
</dbReference>